<evidence type="ECO:0000313" key="3">
    <source>
        <dbReference type="Proteomes" id="UP000245461"/>
    </source>
</evidence>
<keyword evidence="3" id="KW-1185">Reference proteome</keyword>
<gene>
    <name evidence="2" type="ORF">DKG74_00085</name>
</gene>
<protein>
    <submittedName>
        <fullName evidence="2">Uncharacterized protein</fullName>
    </submittedName>
</protein>
<accession>A0A317EER8</accession>
<organism evidence="2 3">
    <name type="scientific">Zavarzinia aquatilis</name>
    <dbReference type="NCBI Taxonomy" id="2211142"/>
    <lineage>
        <taxon>Bacteria</taxon>
        <taxon>Pseudomonadati</taxon>
        <taxon>Pseudomonadota</taxon>
        <taxon>Alphaproteobacteria</taxon>
        <taxon>Rhodospirillales</taxon>
        <taxon>Zavarziniaceae</taxon>
        <taxon>Zavarzinia</taxon>
    </lineage>
</organism>
<feature type="chain" id="PRO_5016289159" evidence="1">
    <location>
        <begin position="22"/>
        <end position="229"/>
    </location>
</feature>
<proteinExistence type="predicted"/>
<evidence type="ECO:0000256" key="1">
    <source>
        <dbReference type="SAM" id="SignalP"/>
    </source>
</evidence>
<dbReference type="Proteomes" id="UP000245461">
    <property type="component" value="Unassembled WGS sequence"/>
</dbReference>
<reference evidence="2 3" key="1">
    <citation type="submission" date="2018-05" db="EMBL/GenBank/DDBJ databases">
        <title>Zavarzinia sp. HR-AS.</title>
        <authorList>
            <person name="Lee Y."/>
            <person name="Jeon C.O."/>
        </authorList>
    </citation>
    <scope>NUCLEOTIDE SEQUENCE [LARGE SCALE GENOMIC DNA]</scope>
    <source>
        <strain evidence="2 3">HR-AS</strain>
    </source>
</reference>
<evidence type="ECO:0000313" key="2">
    <source>
        <dbReference type="EMBL" id="PWR25419.1"/>
    </source>
</evidence>
<dbReference type="AlphaFoldDB" id="A0A317EER8"/>
<feature type="signal peptide" evidence="1">
    <location>
        <begin position="1"/>
        <end position="21"/>
    </location>
</feature>
<name>A0A317EER8_9PROT</name>
<sequence length="229" mass="25603">MARRWWALVGLLAMVTGGASAQPVRCVDGRVPAEADYPTRADISSIFRDWFSASLTHLREPPLTCADDGAEVYRLVWLRSFEGAITVRITITDDKVVVTARMAAVPIMSILDTPNGMDRTLREEAELLRKRLEKDEIKETSVALDRESVTALRQAVADASYWDMPTPEPPDPPGYYNPRFDGAQWIVEGIRDGRYHVVDRWSPAPGAYRDLALLMRTLGGVEVPPAEDY</sequence>
<comment type="caution">
    <text evidence="2">The sequence shown here is derived from an EMBL/GenBank/DDBJ whole genome shotgun (WGS) entry which is preliminary data.</text>
</comment>
<keyword evidence="1" id="KW-0732">Signal</keyword>
<dbReference type="EMBL" id="QGLE01000001">
    <property type="protein sequence ID" value="PWR25419.1"/>
    <property type="molecule type" value="Genomic_DNA"/>
</dbReference>